<dbReference type="InterPro" id="IPR009057">
    <property type="entry name" value="Homeodomain-like_sf"/>
</dbReference>
<reference evidence="6 7" key="1">
    <citation type="submission" date="2014-04" db="EMBL/GenBank/DDBJ databases">
        <title>Draft Genome Sequence of Synergistes jonesii.</title>
        <authorList>
            <person name="Coil D.A."/>
            <person name="Eisen J.A."/>
            <person name="Holland-Moritz H.E."/>
        </authorList>
    </citation>
    <scope>NUCLEOTIDE SEQUENCE [LARGE SCALE GENOMIC DNA]</scope>
    <source>
        <strain evidence="6 7">78-1</strain>
    </source>
</reference>
<dbReference type="GO" id="GO:0097367">
    <property type="term" value="F:carbohydrate derivative binding"/>
    <property type="evidence" value="ECO:0007669"/>
    <property type="project" value="InterPro"/>
</dbReference>
<dbReference type="PANTHER" id="PTHR30514:SF18">
    <property type="entry name" value="RPIR-FAMILY TRANSCRIPTIONAL REGULATOR"/>
    <property type="match status" value="1"/>
</dbReference>
<evidence type="ECO:0000256" key="1">
    <source>
        <dbReference type="ARBA" id="ARBA00023015"/>
    </source>
</evidence>
<dbReference type="GO" id="GO:0003677">
    <property type="term" value="F:DNA binding"/>
    <property type="evidence" value="ECO:0007669"/>
    <property type="project" value="UniProtKB-KW"/>
</dbReference>
<organism evidence="6 7">
    <name type="scientific">Synergistes jonesii</name>
    <dbReference type="NCBI Taxonomy" id="2754"/>
    <lineage>
        <taxon>Bacteria</taxon>
        <taxon>Thermotogati</taxon>
        <taxon>Synergistota</taxon>
        <taxon>Synergistia</taxon>
        <taxon>Synergistales</taxon>
        <taxon>Synergistaceae</taxon>
        <taxon>Synergistes</taxon>
    </lineage>
</organism>
<dbReference type="Proteomes" id="UP000027665">
    <property type="component" value="Unassembled WGS sequence"/>
</dbReference>
<dbReference type="RefSeq" id="WP_037974277.1">
    <property type="nucleotide sequence ID" value="NZ_CALIAO010000033.1"/>
</dbReference>
<dbReference type="PROSITE" id="PS51071">
    <property type="entry name" value="HTH_RPIR"/>
    <property type="match status" value="1"/>
</dbReference>
<dbReference type="GeneID" id="90982572"/>
<dbReference type="eggNOG" id="COG1737">
    <property type="taxonomic scope" value="Bacteria"/>
</dbReference>
<dbReference type="InterPro" id="IPR001347">
    <property type="entry name" value="SIS_dom"/>
</dbReference>
<dbReference type="InterPro" id="IPR046348">
    <property type="entry name" value="SIS_dom_sf"/>
</dbReference>
<dbReference type="STRING" id="2754.EH55_08810"/>
<dbReference type="InterPro" id="IPR000281">
    <property type="entry name" value="HTH_RpiR"/>
</dbReference>
<dbReference type="OrthoDB" id="3684496at2"/>
<name>A0A073IV92_9BACT</name>
<evidence type="ECO:0000256" key="3">
    <source>
        <dbReference type="ARBA" id="ARBA00023163"/>
    </source>
</evidence>
<evidence type="ECO:0000259" key="4">
    <source>
        <dbReference type="PROSITE" id="PS51071"/>
    </source>
</evidence>
<dbReference type="SUPFAM" id="SSF53697">
    <property type="entry name" value="SIS domain"/>
    <property type="match status" value="1"/>
</dbReference>
<evidence type="ECO:0000313" key="6">
    <source>
        <dbReference type="EMBL" id="KEJ93391.1"/>
    </source>
</evidence>
<dbReference type="GO" id="GO:1901135">
    <property type="term" value="P:carbohydrate derivative metabolic process"/>
    <property type="evidence" value="ECO:0007669"/>
    <property type="project" value="InterPro"/>
</dbReference>
<dbReference type="Pfam" id="PF01418">
    <property type="entry name" value="HTH_6"/>
    <property type="match status" value="1"/>
</dbReference>
<feature type="domain" description="HTH rpiR-type" evidence="4">
    <location>
        <begin position="4"/>
        <end position="80"/>
    </location>
</feature>
<dbReference type="CDD" id="cd05013">
    <property type="entry name" value="SIS_RpiR"/>
    <property type="match status" value="1"/>
</dbReference>
<dbReference type="InterPro" id="IPR047640">
    <property type="entry name" value="RpiR-like"/>
</dbReference>
<accession>A0A073IV92</accession>
<dbReference type="PROSITE" id="PS51464">
    <property type="entry name" value="SIS"/>
    <property type="match status" value="1"/>
</dbReference>
<feature type="domain" description="SIS" evidence="5">
    <location>
        <begin position="124"/>
        <end position="261"/>
    </location>
</feature>
<keyword evidence="2" id="KW-0238">DNA-binding</keyword>
<sequence length="288" mass="31697">MDSTQLQTILMEKAHTMPNKARRVAEYLLTNMREASFRSIGDIADELKVSKAQLVRVAQMLGFTGYAELKACMQKTILEQINPAALLARAVNSNDSFPESVFKAEHANLDDTMAQMSPNDTERFNELIKGANNIYCIGWGISSLVMELMQIRLTVMGCRAILCRRGGLSLWEQVRGVRKGDVVIVCELPSYAVEVTESVEIAHRNGAKVITLTDSAAAPVCRFADLQLNVSANSPTFGSSIIGPIFLTHVLTSALAVSLGAAAKRSFEEQANFLHDERIFHPIFGLKY</sequence>
<dbReference type="InterPro" id="IPR036388">
    <property type="entry name" value="WH-like_DNA-bd_sf"/>
</dbReference>
<comment type="caution">
    <text evidence="6">The sequence shown here is derived from an EMBL/GenBank/DDBJ whole genome shotgun (WGS) entry which is preliminary data.</text>
</comment>
<dbReference type="GO" id="GO:0003700">
    <property type="term" value="F:DNA-binding transcription factor activity"/>
    <property type="evidence" value="ECO:0007669"/>
    <property type="project" value="InterPro"/>
</dbReference>
<gene>
    <name evidence="6" type="ORF">EH55_08810</name>
</gene>
<dbReference type="Gene3D" id="1.10.10.10">
    <property type="entry name" value="Winged helix-like DNA-binding domain superfamily/Winged helix DNA-binding domain"/>
    <property type="match status" value="1"/>
</dbReference>
<dbReference type="SUPFAM" id="SSF46689">
    <property type="entry name" value="Homeodomain-like"/>
    <property type="match status" value="1"/>
</dbReference>
<evidence type="ECO:0000259" key="5">
    <source>
        <dbReference type="PROSITE" id="PS51464"/>
    </source>
</evidence>
<dbReference type="InterPro" id="IPR035472">
    <property type="entry name" value="RpiR-like_SIS"/>
</dbReference>
<dbReference type="Gene3D" id="3.40.50.10490">
    <property type="entry name" value="Glucose-6-phosphate isomerase like protein, domain 1"/>
    <property type="match status" value="1"/>
</dbReference>
<keyword evidence="7" id="KW-1185">Reference proteome</keyword>
<dbReference type="Pfam" id="PF01380">
    <property type="entry name" value="SIS"/>
    <property type="match status" value="1"/>
</dbReference>
<dbReference type="PANTHER" id="PTHR30514">
    <property type="entry name" value="GLUCOKINASE"/>
    <property type="match status" value="1"/>
</dbReference>
<keyword evidence="3" id="KW-0804">Transcription</keyword>
<keyword evidence="1" id="KW-0805">Transcription regulation</keyword>
<evidence type="ECO:0000313" key="7">
    <source>
        <dbReference type="Proteomes" id="UP000027665"/>
    </source>
</evidence>
<evidence type="ECO:0000256" key="2">
    <source>
        <dbReference type="ARBA" id="ARBA00023125"/>
    </source>
</evidence>
<protein>
    <submittedName>
        <fullName evidence="6">RpiR family transcriptional regulator</fullName>
    </submittedName>
</protein>
<dbReference type="AlphaFoldDB" id="A0A073IV92"/>
<proteinExistence type="predicted"/>
<dbReference type="EMBL" id="JMKI01000004">
    <property type="protein sequence ID" value="KEJ93391.1"/>
    <property type="molecule type" value="Genomic_DNA"/>
</dbReference>